<sequence length="3889" mass="422002">MKAKKKRGVEPPPKVRAFINGVLNSPLEQIEVPLSGFKWDYEKGDIYHWVDLLNYFDTFFEKYVKSRNDLRLDGDIFEGSGRIHKEGVLQILRVTRIILENCMAKYLYSSTEHLSTLLSSTDPEIVVAALQTLAAFVKKPIQSNRPVRWHGDSALNARLFSLSQGWGGKEQGLGLLACATENDCDADACSLGSTLHFEFYGEGKILAESENMKESIVSGLQVIHIQNIHMRPENDLELLKQLVDEYQIPANLRFSLLTRIRFARSFPYLPMRRKYICIRLLAFTVLLQSNPDHEDLAAFFLNEPEFVNELVTLLQCEDTVPEDIRILAVLALAAQSQDRPRQSNVLNVISAGGHRGILPSLMQKAIGSLTGGTFGWSVGFVEALLSLVTVLVSSSSGCAALREAGLIPTLLPLLKDTDAQHLHLVTLAVHILEAFMDYSNPAGTLFRDLGGLDDTIARLKLEVGRIEHTSRQLQQDLSVSEKGKAIAVEDGDYQPMTSVSQIETLIPYQQRLLLKALLRAIALGTYAPGNTARLHGSEESALPACLCTIFKHAKVFGGGVFSLAASVMSDLIHKDPTCFPALDKAGLPAAFLDAISNGVLPSSEAIGCIPNTLDAICLSNAGLQAVKDRNAIGCFVKIFTSKIYLKALANDTPGSLASGLDELMRHAPSLRGPGIDTCIEILRTIASMGGIVEVQAPAVQEINSVDSPVPMDTDIEDRSMVLTSTEDLARVESSQQSSDTTSESSTTNMEAFLPECINNAVRLLETILQNADTSRIFIEKKGIEALLQLYTLSHLPVSFGGSSTAHNMSVTFRAFPPQHATALTRAVCGILRDHLKLTLDILMPVSGKRFSDIEIGLRNKILRSLSAVECFLSLSSVLVRSSAAMMAELSTGGAEILNDIGKVHREVLWQISLVDHAKVENKRESDAGTSITSTGAGASVTGTGSRENEDDTDSFPVVRYVNPVTIRNGPSSHWGVDAEFLPVIQAGEGLHRRARRDHMATAEALTQIARLGRLARHAGSSQVELENSGSSTENQVQETLKRKSPETLNYEMMTRLVVAARGLYVALGKAMVVPTRRREEVVPLSVAARSVAAALVRVLGDNLSFDGHGAGSDFEASISVKCRFLGKIVDDVVAILFDSRRRTCNTVIVNNLYAHGVIKKLLTTFQVTSHLLGTVSQSTSSPMDTENGKIEFEKIEDKVETHAWLMDALQSYTKLFEHLVTSSLLLTPPSAAQLLVQPVEGGSIPLSKDPEVFVRALQAQVLEVVLPVWNHPKLPRCPHSFIMSIASIITHVYTGTGDVKGPRNAAAGTGGRLGGPPPDESLISTIVEMGFSRSRAEEALRRVETNSVELAMEWLFSHPEEAAQEDDELARALALSLGNSESASKEADEAGKGKEVLVEEEGPQAPPVEEMLDTCMTLMQTTDSVAFALTDLLVTICNRENGQDRPRVISYLVRQLQRCNWDEAESGYLSTICHIVALILSEDSTAREIGAQNGLVNAALDGLSHFDPSNPTAGGKVEVPKWVTALLLVLDHMLQYKPKTNADTSNGSAGLGNGAAGTSDRQMGEANDVQQEIYSSPFAAVIGRPTGYMADDEQCRAMDVACNLLSKQLPATAVQAVLQLCAKLTKVHSIAMQFLEAGGLTALLALPRSSLFPGFDNVANAIIRHLLEDPQTLLQAMESEIRHTLTAASSRHNGRVSPRVFLTALAPVLSREPTIFMQAAASICQIDMVGGRMSIVLAKDKEKERDKEKEKDKLHEKEKDKSKLGSSTPQNEEVPSNSLAGSTEASGKAQDGSGKSVKGHKKVPHSFSQVIDQLLEVILYYPPLCKDDESVYDGLPSETAMEVDELAPKDRGKGKTHEKARTETSGIPATTAKLTFILKLMSEVLLMYSSAVTVVLRRDSESSQGRGPSQGGFDVGHGGLLYHVLHRLLPYPVEKVDKVDEDWREKLSDKAAYFLMAVCVRSGEGRRRVVQEIAKALNAAAASSSTSVKSCQPPNRKVRAFVDLVNSILSSHSSSSGAQAPGFSADMAKAMVDAGMVQALTQTLQVVDLDHPDATKLVNAVLKALEALTRAASSGEQASGSEEPNNKKVATSERPENTSGHPASEQLEENSRPGSRGGSIQAELQTSDDGMQITPNDANNRDVQMEHDMRSEGDIVGGAHIVTEGEEFMREAVDATAEMAFRIDAAGGDGDDEDDEEEMDGEDAEDDGDDDEEEDEEDEDDIEGDEGVPHLSPPDTDVEDHDNGLGDDFEEDMVEEEDEDDEWQEDQVIEVRWRDGLTGLNHVQVLGPAGGGNLDIPGDPFPRINVDDVFGSFRRIGGGERRRMNNYRPFPDASGARGGAFHHPLLTRPSQVSGAGSAGVGSNSLWASAGNVMRDAEAILGGGLDVTHFYMYDGPMLAEHVGDGIFSDRGVGGPPPPLLDFSMDPVYLMGRRGGRSDTRLSSWTDDGQPQPGAHAAAVAQAIEEQFVAQLRSLSPSEELPAAEPGNEIGATRTEEAERSQPDVVESMEGSEPESAPQVSEIEQQQAQEQDRLRNAANAATSGISVAEVPTSSLGHHGVSRSRPGTQVRIGEVVTVPCHTDLDVHMQDERSEPVPQDTEVGSQDSGGSGATVGESLRSLEVEIGSADGHDEAERPVGSERMAAADLPSSSGREVSRRPVALSSRGSQGDADEDMDGAGAVSHRGGHDTLDGSARLSGQQEDIAVPTQEDVPAHRGQVNSSPRIEVASSMTSIDPTFLEALPEDLRAEVLASQQTRPFRAADQPPPPADIDPEFLAALPPDIQAEVLAQQHAQRAIQVQHVEGQPVEMDSASILATFPAELREEVLLTSSEAVLAALPPALLAEAQLLRERAVSHQYQARGLFGGAHRMAARRNNLNVATGGHTAIDRGVGGTSGFGVGRRPGLPFNGETKVKEAEGRPLVDTAALKAMLRLLRLAQPLGKGLLQRLLLNVCAHSKTRATLVQLLLDMLRPEAEGSVGSYSADGAPSQRLYGCQWNVVYARSEQSDGVPPLVSRHVLEILTYLARNHALVASLLLYMEPVRSAFSSDSGLSAVKPVEIKEDKGKGKISEGSTSMDITEAKPKSEIPLILLLKLLNQPLYIRSSAHLEQVMGLLEVVTSSAGAKAEFRIRFVSPDSVSTAPEQSDPAANLQPEAVSLREGAENQRNESVSEAIIESEPSQPLVTGDIVTGSVENQEPSTSGAYEKTDASAILLSLPEPELRNLCRLLAREGLSDMAYTRVAEVLKKLALAAPPHRQLFIIELANAARNLSGLAIQELHGLGDTEAVVLSASSVAGAAILRVLQALSALTLVHATSKDKGKETDDTKERDKEEGMVIIQELNLALELLWQELSSCVGKMECRLGASSAFSALSNSAAVAAAAIGPGAVAPPLPLGTQKVLPFVEAFFVLCEKLRSGPTTSVQQDPGIATALDLKRACSSSNMLLPVNSSALLPKPVTSHLMKSDEKGMTFVRFAEKHRRLLNAFVRQNPGLLEKSLSLLIKSPRLIDFDNKRAHFRSRIRQQHEQHHFTPLRICVRRAYVLEDSYNQLRMRTPEELKGRLTVQFQGEEGIDAGGLTREWYQLLSRVIFDKGALLFTTVGNESTFQPNPNSVYQTEHLSYFKFVGRVVAKALFDGQLLDVYFTRSFYKHILGAKITYQDIEAIDPDYYKNLKWMLEHDISDILDLTFSIDADEEKHILYEKTEVTDYELKTGGRNVRVTEENKHEYVDLVTEHRLTTAIRPQINAFMAGFQDLIASDLIDIFNDKELELLISGLPEIDLEDLKSNTEYTGYTAASPVVQWFWEVVRAFNKEDMARLLQFITGTSKVPLEGFRALQGISGPQKFQIHKAYGAPERLPSAHTCFNQLDLPEYPSKELLQDRLLLAIHEASEGFGFG</sequence>
<gene>
    <name evidence="1" type="ORF">O6H91_03G045900</name>
</gene>
<keyword evidence="2" id="KW-1185">Reference proteome</keyword>
<organism evidence="1 2">
    <name type="scientific">Diphasiastrum complanatum</name>
    <name type="common">Issler's clubmoss</name>
    <name type="synonym">Lycopodium complanatum</name>
    <dbReference type="NCBI Taxonomy" id="34168"/>
    <lineage>
        <taxon>Eukaryota</taxon>
        <taxon>Viridiplantae</taxon>
        <taxon>Streptophyta</taxon>
        <taxon>Embryophyta</taxon>
        <taxon>Tracheophyta</taxon>
        <taxon>Lycopodiopsida</taxon>
        <taxon>Lycopodiales</taxon>
        <taxon>Lycopodiaceae</taxon>
        <taxon>Lycopodioideae</taxon>
        <taxon>Diphasiastrum</taxon>
    </lineage>
</organism>
<accession>A0ACC2E660</accession>
<dbReference type="EMBL" id="CM055094">
    <property type="protein sequence ID" value="KAJ7561890.1"/>
    <property type="molecule type" value="Genomic_DNA"/>
</dbReference>
<comment type="caution">
    <text evidence="1">The sequence shown here is derived from an EMBL/GenBank/DDBJ whole genome shotgun (WGS) entry which is preliminary data.</text>
</comment>
<reference evidence="2" key="1">
    <citation type="journal article" date="2024" name="Proc. Natl. Acad. Sci. U.S.A.">
        <title>Extraordinary preservation of gene collinearity over three hundred million years revealed in homosporous lycophytes.</title>
        <authorList>
            <person name="Li C."/>
            <person name="Wickell D."/>
            <person name="Kuo L.Y."/>
            <person name="Chen X."/>
            <person name="Nie B."/>
            <person name="Liao X."/>
            <person name="Peng D."/>
            <person name="Ji J."/>
            <person name="Jenkins J."/>
            <person name="Williams M."/>
            <person name="Shu S."/>
            <person name="Plott C."/>
            <person name="Barry K."/>
            <person name="Rajasekar S."/>
            <person name="Grimwood J."/>
            <person name="Han X."/>
            <person name="Sun S."/>
            <person name="Hou Z."/>
            <person name="He W."/>
            <person name="Dai G."/>
            <person name="Sun C."/>
            <person name="Schmutz J."/>
            <person name="Leebens-Mack J.H."/>
            <person name="Li F.W."/>
            <person name="Wang L."/>
        </authorList>
    </citation>
    <scope>NUCLEOTIDE SEQUENCE [LARGE SCALE GENOMIC DNA]</scope>
    <source>
        <strain evidence="2">cv. PW_Plant_1</strain>
    </source>
</reference>
<name>A0ACC2E660_DIPCM</name>
<evidence type="ECO:0000313" key="1">
    <source>
        <dbReference type="EMBL" id="KAJ7561890.1"/>
    </source>
</evidence>
<dbReference type="Proteomes" id="UP001162992">
    <property type="component" value="Chromosome 3"/>
</dbReference>
<proteinExistence type="predicted"/>
<evidence type="ECO:0000313" key="2">
    <source>
        <dbReference type="Proteomes" id="UP001162992"/>
    </source>
</evidence>
<protein>
    <submittedName>
        <fullName evidence="1">Uncharacterized protein</fullName>
    </submittedName>
</protein>